<organism evidence="2 3">
    <name type="scientific">Natronoglycomyces albus</name>
    <dbReference type="NCBI Taxonomy" id="2811108"/>
    <lineage>
        <taxon>Bacteria</taxon>
        <taxon>Bacillati</taxon>
        <taxon>Actinomycetota</taxon>
        <taxon>Actinomycetes</taxon>
        <taxon>Glycomycetales</taxon>
        <taxon>Glycomycetaceae</taxon>
        <taxon>Natronoglycomyces</taxon>
    </lineage>
</organism>
<dbReference type="PANTHER" id="PTHR33877:SF2">
    <property type="entry name" value="OS07G0170200 PROTEIN"/>
    <property type="match status" value="1"/>
</dbReference>
<keyword evidence="2" id="KW-0378">Hydrolase</keyword>
<dbReference type="InterPro" id="IPR002711">
    <property type="entry name" value="HNH"/>
</dbReference>
<dbReference type="Pfam" id="PF01844">
    <property type="entry name" value="HNH"/>
    <property type="match status" value="1"/>
</dbReference>
<dbReference type="PANTHER" id="PTHR33877">
    <property type="entry name" value="SLL1193 PROTEIN"/>
    <property type="match status" value="1"/>
</dbReference>
<dbReference type="EMBL" id="CP070496">
    <property type="protein sequence ID" value="QSB06966.1"/>
    <property type="molecule type" value="Genomic_DNA"/>
</dbReference>
<dbReference type="InterPro" id="IPR052892">
    <property type="entry name" value="NA-targeting_endonuclease"/>
</dbReference>
<dbReference type="RefSeq" id="WP_213172971.1">
    <property type="nucleotide sequence ID" value="NZ_CP070496.1"/>
</dbReference>
<protein>
    <submittedName>
        <fullName evidence="2">HNH endonuclease</fullName>
    </submittedName>
</protein>
<dbReference type="AlphaFoldDB" id="A0A895XWS8"/>
<dbReference type="GO" id="GO:0003676">
    <property type="term" value="F:nucleic acid binding"/>
    <property type="evidence" value="ECO:0007669"/>
    <property type="project" value="InterPro"/>
</dbReference>
<dbReference type="InterPro" id="IPR003615">
    <property type="entry name" value="HNH_nuc"/>
</dbReference>
<keyword evidence="2" id="KW-0255">Endonuclease</keyword>
<dbReference type="KEGG" id="nav:JQS30_05010"/>
<dbReference type="SMART" id="SM00507">
    <property type="entry name" value="HNHc"/>
    <property type="match status" value="1"/>
</dbReference>
<evidence type="ECO:0000313" key="2">
    <source>
        <dbReference type="EMBL" id="QSB06966.1"/>
    </source>
</evidence>
<proteinExistence type="predicted"/>
<accession>A0A895XWS8</accession>
<keyword evidence="2" id="KW-0540">Nuclease</keyword>
<dbReference type="CDD" id="cd00085">
    <property type="entry name" value="HNHc"/>
    <property type="match status" value="1"/>
</dbReference>
<reference evidence="2" key="1">
    <citation type="submission" date="2021-02" db="EMBL/GenBank/DDBJ databases">
        <title>Natronoglycomyces albus gen. nov., sp. nov, a haloalkaliphilic actinobacterium from a soda solonchak soil.</title>
        <authorList>
            <person name="Sorokin D.Y."/>
            <person name="Khijniak T.V."/>
            <person name="Zakharycheva A.P."/>
            <person name="Boueva O.V."/>
            <person name="Ariskina E.V."/>
            <person name="Hahnke R.L."/>
            <person name="Bunk B."/>
            <person name="Sproer C."/>
            <person name="Schumann P."/>
            <person name="Evtushenko L.I."/>
            <person name="Kublanov I.V."/>
        </authorList>
    </citation>
    <scope>NUCLEOTIDE SEQUENCE</scope>
    <source>
        <strain evidence="2">DSM 106290</strain>
    </source>
</reference>
<keyword evidence="3" id="KW-1185">Reference proteome</keyword>
<dbReference type="Proteomes" id="UP000662939">
    <property type="component" value="Chromosome"/>
</dbReference>
<feature type="domain" description="HNH nuclease" evidence="1">
    <location>
        <begin position="73"/>
        <end position="122"/>
    </location>
</feature>
<evidence type="ECO:0000313" key="3">
    <source>
        <dbReference type="Proteomes" id="UP000662939"/>
    </source>
</evidence>
<sequence length="175" mass="19560">MPISLSALVLNQSYEPLCIVSVKRAAVLLLSKKAETVEHGDGYLRSTTTHIRTPAVVRLNRYIRIPRQVSSNPNRRGVFIRDNNACVYCGGKAETIDHVVPRSRGGTHTWDNVVAACANCNHRKSDRSLADLGWTLNRTPTVPSSWQLRGLSIHRHTDPRWEVWLPGSSRQVMAA</sequence>
<name>A0A895XWS8_9ACTN</name>
<dbReference type="GO" id="GO:0004519">
    <property type="term" value="F:endonuclease activity"/>
    <property type="evidence" value="ECO:0007669"/>
    <property type="project" value="UniProtKB-KW"/>
</dbReference>
<dbReference type="Gene3D" id="1.10.30.50">
    <property type="match status" value="1"/>
</dbReference>
<dbReference type="GO" id="GO:0008270">
    <property type="term" value="F:zinc ion binding"/>
    <property type="evidence" value="ECO:0007669"/>
    <property type="project" value="InterPro"/>
</dbReference>
<evidence type="ECO:0000259" key="1">
    <source>
        <dbReference type="SMART" id="SM00507"/>
    </source>
</evidence>
<gene>
    <name evidence="2" type="ORF">JQS30_05010</name>
</gene>